<feature type="region of interest" description="Disordered" evidence="1">
    <location>
        <begin position="75"/>
        <end position="113"/>
    </location>
</feature>
<proteinExistence type="predicted"/>
<evidence type="ECO:0000256" key="1">
    <source>
        <dbReference type="SAM" id="MobiDB-lite"/>
    </source>
</evidence>
<keyword evidence="3" id="KW-1185">Reference proteome</keyword>
<organism evidence="2 3">
    <name type="scientific">Lasiosphaeria hispida</name>
    <dbReference type="NCBI Taxonomy" id="260671"/>
    <lineage>
        <taxon>Eukaryota</taxon>
        <taxon>Fungi</taxon>
        <taxon>Dikarya</taxon>
        <taxon>Ascomycota</taxon>
        <taxon>Pezizomycotina</taxon>
        <taxon>Sordariomycetes</taxon>
        <taxon>Sordariomycetidae</taxon>
        <taxon>Sordariales</taxon>
        <taxon>Lasiosphaeriaceae</taxon>
        <taxon>Lasiosphaeria</taxon>
    </lineage>
</organism>
<evidence type="ECO:0000313" key="3">
    <source>
        <dbReference type="Proteomes" id="UP001275084"/>
    </source>
</evidence>
<reference evidence="2" key="1">
    <citation type="journal article" date="2023" name="Mol. Phylogenet. Evol.">
        <title>Genome-scale phylogeny and comparative genomics of the fungal order Sordariales.</title>
        <authorList>
            <person name="Hensen N."/>
            <person name="Bonometti L."/>
            <person name="Westerberg I."/>
            <person name="Brannstrom I.O."/>
            <person name="Guillou S."/>
            <person name="Cros-Aarteil S."/>
            <person name="Calhoun S."/>
            <person name="Haridas S."/>
            <person name="Kuo A."/>
            <person name="Mondo S."/>
            <person name="Pangilinan J."/>
            <person name="Riley R."/>
            <person name="LaButti K."/>
            <person name="Andreopoulos B."/>
            <person name="Lipzen A."/>
            <person name="Chen C."/>
            <person name="Yan M."/>
            <person name="Daum C."/>
            <person name="Ng V."/>
            <person name="Clum A."/>
            <person name="Steindorff A."/>
            <person name="Ohm R.A."/>
            <person name="Martin F."/>
            <person name="Silar P."/>
            <person name="Natvig D.O."/>
            <person name="Lalanne C."/>
            <person name="Gautier V."/>
            <person name="Ament-Velasquez S.L."/>
            <person name="Kruys A."/>
            <person name="Hutchinson M.I."/>
            <person name="Powell A.J."/>
            <person name="Barry K."/>
            <person name="Miller A.N."/>
            <person name="Grigoriev I.V."/>
            <person name="Debuchy R."/>
            <person name="Gladieux P."/>
            <person name="Hiltunen Thoren M."/>
            <person name="Johannesson H."/>
        </authorList>
    </citation>
    <scope>NUCLEOTIDE SEQUENCE</scope>
    <source>
        <strain evidence="2">CBS 955.72</strain>
    </source>
</reference>
<dbReference type="EMBL" id="JAUIQD010000017">
    <property type="protein sequence ID" value="KAK3338617.1"/>
    <property type="molecule type" value="Genomic_DNA"/>
</dbReference>
<comment type="caution">
    <text evidence="2">The sequence shown here is derived from an EMBL/GenBank/DDBJ whole genome shotgun (WGS) entry which is preliminary data.</text>
</comment>
<name>A0AAJ0H4Q5_9PEZI</name>
<feature type="non-terminal residue" evidence="2">
    <location>
        <position position="327"/>
    </location>
</feature>
<dbReference type="AlphaFoldDB" id="A0AAJ0H4Q5"/>
<accession>A0AAJ0H4Q5</accession>
<dbReference type="Proteomes" id="UP001275084">
    <property type="component" value="Unassembled WGS sequence"/>
</dbReference>
<protein>
    <submittedName>
        <fullName evidence="2">Uncharacterized protein</fullName>
    </submittedName>
</protein>
<evidence type="ECO:0000313" key="2">
    <source>
        <dbReference type="EMBL" id="KAK3338617.1"/>
    </source>
</evidence>
<feature type="compositionally biased region" description="Acidic residues" evidence="1">
    <location>
        <begin position="75"/>
        <end position="87"/>
    </location>
</feature>
<sequence>MWIKDEERFLGIKATRARGEVVAMLHLSDLKHRFDTSGRVWIYADSFSPLIKAGWTVVATPPDVALDNVQALFEDDGEDDGEEDDDEQSSKPTKKGTEEVQQNEGPQESPKKRKDVLVILTRATHLTAEQNVLADDFIVPLAKANGATVPGTAEQMKVTRDNLWEAMLITGTRTRWFKHPSALGERAAKESAIIVGVLNADHPPSKEKVKKAAKANTPAKVHPTIPAQRLRGTKVLMKPNLNWDEFGLTLVVYWARRRLRDFHQAALANNDNQQRPIFNNSGLPDEKISELVKLHTCSKAIEEYGRINLYAKSIAHETTPILVYRGS</sequence>
<reference evidence="2" key="2">
    <citation type="submission" date="2023-06" db="EMBL/GenBank/DDBJ databases">
        <authorList>
            <consortium name="Lawrence Berkeley National Laboratory"/>
            <person name="Haridas S."/>
            <person name="Hensen N."/>
            <person name="Bonometti L."/>
            <person name="Westerberg I."/>
            <person name="Brannstrom I.O."/>
            <person name="Guillou S."/>
            <person name="Cros-Aarteil S."/>
            <person name="Calhoun S."/>
            <person name="Kuo A."/>
            <person name="Mondo S."/>
            <person name="Pangilinan J."/>
            <person name="Riley R."/>
            <person name="Labutti K."/>
            <person name="Andreopoulos B."/>
            <person name="Lipzen A."/>
            <person name="Chen C."/>
            <person name="Yanf M."/>
            <person name="Daum C."/>
            <person name="Ng V."/>
            <person name="Clum A."/>
            <person name="Steindorff A."/>
            <person name="Ohm R."/>
            <person name="Martin F."/>
            <person name="Silar P."/>
            <person name="Natvig D."/>
            <person name="Lalanne C."/>
            <person name="Gautier V."/>
            <person name="Ament-Velasquez S.L."/>
            <person name="Kruys A."/>
            <person name="Hutchinson M.I."/>
            <person name="Powell A.J."/>
            <person name="Barry K."/>
            <person name="Miller A.N."/>
            <person name="Grigoriev I.V."/>
            <person name="Debuchy R."/>
            <person name="Gladieux P."/>
            <person name="Thoren M.H."/>
            <person name="Johannesson H."/>
        </authorList>
    </citation>
    <scope>NUCLEOTIDE SEQUENCE</scope>
    <source>
        <strain evidence="2">CBS 955.72</strain>
    </source>
</reference>
<gene>
    <name evidence="2" type="ORF">B0T25DRAFT_599434</name>
</gene>